<evidence type="ECO:0000256" key="3">
    <source>
        <dbReference type="ARBA" id="ARBA00011852"/>
    </source>
</evidence>
<evidence type="ECO:0000256" key="31">
    <source>
        <dbReference type="ARBA" id="ARBA00049070"/>
    </source>
</evidence>
<keyword evidence="14" id="KW-0379">Hydroxylation</keyword>
<dbReference type="CDD" id="cd08294">
    <property type="entry name" value="leukotriene_B4_DH_like"/>
    <property type="match status" value="1"/>
</dbReference>
<keyword evidence="9" id="KW-0276">Fatty acid metabolism</keyword>
<dbReference type="InterPro" id="IPR011032">
    <property type="entry name" value="GroES-like_sf"/>
</dbReference>
<evidence type="ECO:0000256" key="22">
    <source>
        <dbReference type="ARBA" id="ARBA00047871"/>
    </source>
</evidence>
<gene>
    <name evidence="36" type="ORF">ILUMI_05993</name>
</gene>
<dbReference type="Pfam" id="PF16884">
    <property type="entry name" value="ADH_N_2"/>
    <property type="match status" value="1"/>
</dbReference>
<dbReference type="EC" id="1.3.1.74" evidence="5"/>
<evidence type="ECO:0000256" key="17">
    <source>
        <dbReference type="ARBA" id="ARBA00032297"/>
    </source>
</evidence>
<comment type="subcellular location">
    <subcellularLocation>
        <location evidence="1">Cytoplasm</location>
    </subcellularLocation>
</comment>
<comment type="catalytic activity">
    <reaction evidence="32">
        <text>an n-alkanal + NADP(+) = an alk-2-enal + NADPH + H(+)</text>
        <dbReference type="Rhea" id="RHEA:13737"/>
        <dbReference type="ChEBI" id="CHEBI:12834"/>
        <dbReference type="ChEBI" id="CHEBI:13757"/>
        <dbReference type="ChEBI" id="CHEBI:15378"/>
        <dbReference type="ChEBI" id="CHEBI:57783"/>
        <dbReference type="ChEBI" id="CHEBI:58349"/>
        <dbReference type="EC" id="1.3.1.74"/>
    </reaction>
    <physiologicalReaction direction="right-to-left" evidence="32">
        <dbReference type="Rhea" id="RHEA:13739"/>
    </physiologicalReaction>
</comment>
<name>A0A8K0DBK9_IGNLU</name>
<evidence type="ECO:0000256" key="25">
    <source>
        <dbReference type="ARBA" id="ARBA00048066"/>
    </source>
</evidence>
<keyword evidence="12" id="KW-0560">Oxidoreductase</keyword>
<dbReference type="EMBL" id="VTPC01002345">
    <property type="protein sequence ID" value="KAF2900198.1"/>
    <property type="molecule type" value="Genomic_DNA"/>
</dbReference>
<dbReference type="InterPro" id="IPR014190">
    <property type="entry name" value="PTGR1"/>
</dbReference>
<keyword evidence="11" id="KW-0007">Acetylation</keyword>
<dbReference type="OrthoDB" id="809632at2759"/>
<evidence type="ECO:0000313" key="37">
    <source>
        <dbReference type="Proteomes" id="UP000801492"/>
    </source>
</evidence>
<keyword evidence="8" id="KW-0597">Phosphoprotein</keyword>
<evidence type="ECO:0000256" key="7">
    <source>
        <dbReference type="ARBA" id="ARBA00022501"/>
    </source>
</evidence>
<dbReference type="PANTHER" id="PTHR43205">
    <property type="entry name" value="PROSTAGLANDIN REDUCTASE"/>
    <property type="match status" value="1"/>
</dbReference>
<evidence type="ECO:0000256" key="23">
    <source>
        <dbReference type="ARBA" id="ARBA00047878"/>
    </source>
</evidence>
<evidence type="ECO:0000256" key="14">
    <source>
        <dbReference type="ARBA" id="ARBA00023278"/>
    </source>
</evidence>
<evidence type="ECO:0000256" key="9">
    <source>
        <dbReference type="ARBA" id="ARBA00022832"/>
    </source>
</evidence>
<proteinExistence type="inferred from homology"/>
<keyword evidence="10" id="KW-0521">NADP</keyword>
<dbReference type="GO" id="GO:0032440">
    <property type="term" value="F:2-alkenal reductase [NAD(P)H] activity"/>
    <property type="evidence" value="ECO:0007669"/>
    <property type="project" value="UniProtKB-EC"/>
</dbReference>
<dbReference type="Pfam" id="PF00107">
    <property type="entry name" value="ADH_zinc_N"/>
    <property type="match status" value="1"/>
</dbReference>
<keyword evidence="13" id="KW-0443">Lipid metabolism</keyword>
<dbReference type="Gene3D" id="3.40.50.720">
    <property type="entry name" value="NAD(P)-binding Rossmann-like Domain"/>
    <property type="match status" value="1"/>
</dbReference>
<keyword evidence="37" id="KW-1185">Reference proteome</keyword>
<evidence type="ECO:0000256" key="6">
    <source>
        <dbReference type="ARBA" id="ARBA00020651"/>
    </source>
</evidence>
<evidence type="ECO:0000256" key="11">
    <source>
        <dbReference type="ARBA" id="ARBA00022990"/>
    </source>
</evidence>
<dbReference type="InterPro" id="IPR036291">
    <property type="entry name" value="NAD(P)-bd_dom_sf"/>
</dbReference>
<evidence type="ECO:0000256" key="12">
    <source>
        <dbReference type="ARBA" id="ARBA00023002"/>
    </source>
</evidence>
<dbReference type="Proteomes" id="UP000801492">
    <property type="component" value="Unassembled WGS sequence"/>
</dbReference>
<evidence type="ECO:0000256" key="15">
    <source>
        <dbReference type="ARBA" id="ARBA00031851"/>
    </source>
</evidence>
<keyword evidence="7" id="KW-0644">Prostaglandin metabolism</keyword>
<dbReference type="InterPro" id="IPR013149">
    <property type="entry name" value="ADH-like_C"/>
</dbReference>
<evidence type="ECO:0000256" key="26">
    <source>
        <dbReference type="ARBA" id="ARBA00048290"/>
    </source>
</evidence>
<comment type="catalytic activity">
    <reaction evidence="31">
        <text>13,14-dihydro-15-oxo-prostaglandin E1 + NADP(+) = 15-oxoprostaglandin E1 + NADPH + H(+)</text>
        <dbReference type="Rhea" id="RHEA:50584"/>
        <dbReference type="ChEBI" id="CHEBI:15378"/>
        <dbReference type="ChEBI" id="CHEBI:57401"/>
        <dbReference type="ChEBI" id="CHEBI:57783"/>
        <dbReference type="ChEBI" id="CHEBI:58349"/>
        <dbReference type="ChEBI" id="CHEBI:133408"/>
    </reaction>
    <physiologicalReaction direction="right-to-left" evidence="31">
        <dbReference type="Rhea" id="RHEA:50586"/>
    </physiologicalReaction>
</comment>
<reference evidence="36" key="1">
    <citation type="submission" date="2019-08" db="EMBL/GenBank/DDBJ databases">
        <title>The genome of the North American firefly Photinus pyralis.</title>
        <authorList>
            <consortium name="Photinus pyralis genome working group"/>
            <person name="Fallon T.R."/>
            <person name="Sander Lower S.E."/>
            <person name="Weng J.-K."/>
        </authorList>
    </citation>
    <scope>NUCLEOTIDE SEQUENCE</scope>
    <source>
        <strain evidence="36">TRF0915ILg1</strain>
        <tissue evidence="36">Whole body</tissue>
    </source>
</reference>
<comment type="similarity">
    <text evidence="2">Belongs to the NADP-dependent oxidoreductase L4BD family.</text>
</comment>
<dbReference type="SUPFAM" id="SSF51735">
    <property type="entry name" value="NAD(P)-binding Rossmann-fold domains"/>
    <property type="match status" value="1"/>
</dbReference>
<evidence type="ECO:0000256" key="29">
    <source>
        <dbReference type="ARBA" id="ARBA00048953"/>
    </source>
</evidence>
<sequence>MEMSLQLKKILISNAFFLIAEFLSEAIYLSVDPYMRAYEHLRQLESVFNGSQIAKIIDSRSKQYPLDTYVIGDFGWRSLTTGEEEAKDPELSIRILPDFAKLPLSLRLGVLGMPGSTAYFGFLEICEPKAGETVVVSGAAGAVGNHVGQIAKIKGCTVIGIAGDDEKGKWLVDELGFDHFINYKKPYLAKTLAQYAPSGVDCYFDNVGGEISSTVLSQMNLFGRVSVCGSISSYNADYSHLPKATITQGFIVMKQLKIEGFVVHRWDNRQNEAFQQNLQWINEGKLKYKETVTEGFENIFKAFISMLQGGNIGKAIIKV</sequence>
<evidence type="ECO:0000256" key="30">
    <source>
        <dbReference type="ARBA" id="ARBA00049068"/>
    </source>
</evidence>
<evidence type="ECO:0000256" key="2">
    <source>
        <dbReference type="ARBA" id="ARBA00010460"/>
    </source>
</evidence>
<evidence type="ECO:0000256" key="21">
    <source>
        <dbReference type="ARBA" id="ARBA00047742"/>
    </source>
</evidence>
<evidence type="ECO:0000256" key="1">
    <source>
        <dbReference type="ARBA" id="ARBA00004496"/>
    </source>
</evidence>
<evidence type="ECO:0000256" key="8">
    <source>
        <dbReference type="ARBA" id="ARBA00022553"/>
    </source>
</evidence>
<comment type="catalytic activity">
    <reaction evidence="23">
        <text>13,14-dihydro-15-oxo-prostaglandin F1alpha + NADP(+) = 15-oxoprostaglandin F1alpha + NADPH + H(+)</text>
        <dbReference type="Rhea" id="RHEA:50592"/>
        <dbReference type="ChEBI" id="CHEBI:15378"/>
        <dbReference type="ChEBI" id="CHEBI:57783"/>
        <dbReference type="ChEBI" id="CHEBI:58349"/>
        <dbReference type="ChEBI" id="CHEBI:79072"/>
        <dbReference type="ChEBI" id="CHEBI:133411"/>
    </reaction>
    <physiologicalReaction direction="right-to-left" evidence="23">
        <dbReference type="Rhea" id="RHEA:50594"/>
    </physiologicalReaction>
</comment>
<dbReference type="Gene3D" id="3.90.180.10">
    <property type="entry name" value="Medium-chain alcohol dehydrogenases, catalytic domain"/>
    <property type="match status" value="1"/>
</dbReference>
<comment type="caution">
    <text evidence="36">The sequence shown here is derived from an EMBL/GenBank/DDBJ whole genome shotgun (WGS) entry which is preliminary data.</text>
</comment>
<comment type="catalytic activity">
    <reaction evidence="24">
        <text>dodecanal + NADP(+) = (2E)-dodecenal + NADPH + H(+)</text>
        <dbReference type="Rhea" id="RHEA:50784"/>
        <dbReference type="ChEBI" id="CHEBI:15378"/>
        <dbReference type="ChEBI" id="CHEBI:27836"/>
        <dbReference type="ChEBI" id="CHEBI:57783"/>
        <dbReference type="ChEBI" id="CHEBI:58349"/>
        <dbReference type="ChEBI" id="CHEBI:133741"/>
    </reaction>
    <physiologicalReaction direction="right-to-left" evidence="24">
        <dbReference type="Rhea" id="RHEA:50786"/>
    </physiologicalReaction>
</comment>
<evidence type="ECO:0000256" key="16">
    <source>
        <dbReference type="ARBA" id="ARBA00032255"/>
    </source>
</evidence>
<dbReference type="GO" id="GO:0006693">
    <property type="term" value="P:prostaglandin metabolic process"/>
    <property type="evidence" value="ECO:0007669"/>
    <property type="project" value="UniProtKB-KW"/>
</dbReference>
<evidence type="ECO:0000259" key="34">
    <source>
        <dbReference type="Pfam" id="PF00107"/>
    </source>
</evidence>
<comment type="catalytic activity">
    <reaction evidence="19">
        <text>octanal + NADP(+) = (2E)-octenal + NADPH + H(+)</text>
        <dbReference type="Rhea" id="RHEA:50780"/>
        <dbReference type="ChEBI" id="CHEBI:15378"/>
        <dbReference type="ChEBI" id="CHEBI:17935"/>
        <dbReference type="ChEBI" id="CHEBI:57783"/>
        <dbReference type="ChEBI" id="CHEBI:58349"/>
        <dbReference type="ChEBI" id="CHEBI:61748"/>
    </reaction>
    <physiologicalReaction direction="right-to-left" evidence="19">
        <dbReference type="Rhea" id="RHEA:50782"/>
    </physiologicalReaction>
</comment>
<dbReference type="PANTHER" id="PTHR43205:SF7">
    <property type="entry name" value="PROSTAGLANDIN REDUCTASE 1"/>
    <property type="match status" value="1"/>
</dbReference>
<evidence type="ECO:0000256" key="28">
    <source>
        <dbReference type="ARBA" id="ARBA00048591"/>
    </source>
</evidence>
<evidence type="ECO:0000256" key="24">
    <source>
        <dbReference type="ARBA" id="ARBA00047903"/>
    </source>
</evidence>
<evidence type="ECO:0000256" key="19">
    <source>
        <dbReference type="ARBA" id="ARBA00047461"/>
    </source>
</evidence>
<evidence type="ECO:0000256" key="4">
    <source>
        <dbReference type="ARBA" id="ARBA00011981"/>
    </source>
</evidence>
<comment type="catalytic activity">
    <reaction evidence="20">
        <text>decanal + NADP(+) = (2E)-decenal + NADPH + H(+)</text>
        <dbReference type="Rhea" id="RHEA:50612"/>
        <dbReference type="ChEBI" id="CHEBI:15378"/>
        <dbReference type="ChEBI" id="CHEBI:31457"/>
        <dbReference type="ChEBI" id="CHEBI:57783"/>
        <dbReference type="ChEBI" id="CHEBI:58349"/>
        <dbReference type="ChEBI" id="CHEBI:133455"/>
    </reaction>
    <physiologicalReaction direction="right-to-left" evidence="20">
        <dbReference type="Rhea" id="RHEA:50614"/>
    </physiologicalReaction>
</comment>
<evidence type="ECO:0000256" key="5">
    <source>
        <dbReference type="ARBA" id="ARBA00012410"/>
    </source>
</evidence>
<dbReference type="SUPFAM" id="SSF50129">
    <property type="entry name" value="GroES-like"/>
    <property type="match status" value="2"/>
</dbReference>
<evidence type="ECO:0000256" key="27">
    <source>
        <dbReference type="ARBA" id="ARBA00048387"/>
    </source>
</evidence>
<dbReference type="GO" id="GO:0047522">
    <property type="term" value="F:15-oxoprostaglandin 13-reductase [NAD(P)+] activity"/>
    <property type="evidence" value="ECO:0007669"/>
    <property type="project" value="UniProtKB-EC"/>
</dbReference>
<dbReference type="InterPro" id="IPR045010">
    <property type="entry name" value="MDR_fam"/>
</dbReference>
<comment type="catalytic activity">
    <reaction evidence="30">
        <text>(5S,12S)-dihydroxy-(6E,10E,12E,14Z)-eicosatetraenoate + NADP(+) = 12-oxo-(5S)-hydroxy-(6E,8E,10E,14Z)-eicosatetraenoate + NADPH + H(+)</text>
        <dbReference type="Rhea" id="RHEA:51212"/>
        <dbReference type="ChEBI" id="CHEBI:15378"/>
        <dbReference type="ChEBI" id="CHEBI:57783"/>
        <dbReference type="ChEBI" id="CHEBI:58349"/>
        <dbReference type="ChEBI" id="CHEBI:133974"/>
        <dbReference type="ChEBI" id="CHEBI:133975"/>
    </reaction>
    <physiologicalReaction direction="left-to-right" evidence="30">
        <dbReference type="Rhea" id="RHEA:51213"/>
    </physiologicalReaction>
</comment>
<evidence type="ECO:0000256" key="32">
    <source>
        <dbReference type="ARBA" id="ARBA00049179"/>
    </source>
</evidence>
<evidence type="ECO:0000313" key="36">
    <source>
        <dbReference type="EMBL" id="KAF2900198.1"/>
    </source>
</evidence>
<dbReference type="AlphaFoldDB" id="A0A8K0DBK9"/>
<comment type="subunit">
    <text evidence="3">Monomer or homodimer.</text>
</comment>
<evidence type="ECO:0000256" key="10">
    <source>
        <dbReference type="ARBA" id="ARBA00022857"/>
    </source>
</evidence>
<accession>A0A8K0DBK9</accession>
<comment type="catalytic activity">
    <reaction evidence="29">
        <text>6-trans-leukotriene B4 + NADP(+) = 12-oxo-(5S)-hydroxy-(6E,8E,10E,14Z)-eicosatetraenoate + NADPH + H(+)</text>
        <dbReference type="Rhea" id="RHEA:51204"/>
        <dbReference type="ChEBI" id="CHEBI:15378"/>
        <dbReference type="ChEBI" id="CHEBI:57783"/>
        <dbReference type="ChEBI" id="CHEBI:58349"/>
        <dbReference type="ChEBI" id="CHEBI:90723"/>
        <dbReference type="ChEBI" id="CHEBI:133974"/>
    </reaction>
    <physiologicalReaction direction="left-to-right" evidence="29">
        <dbReference type="Rhea" id="RHEA:51205"/>
    </physiologicalReaction>
</comment>
<evidence type="ECO:0000256" key="13">
    <source>
        <dbReference type="ARBA" id="ARBA00023098"/>
    </source>
</evidence>
<evidence type="ECO:0000256" key="20">
    <source>
        <dbReference type="ARBA" id="ARBA00047617"/>
    </source>
</evidence>
<feature type="domain" description="Alcohol dehydrogenase-like C-terminal" evidence="34">
    <location>
        <begin position="142"/>
        <end position="281"/>
    </location>
</feature>
<dbReference type="EC" id="1.3.1.48" evidence="4"/>
<comment type="catalytic activity">
    <reaction evidence="25">
        <text>nonan-2-one + NADP(+) = (3E)-nonen-2-one + NADPH + H(+)</text>
        <dbReference type="Rhea" id="RHEA:50616"/>
        <dbReference type="ChEBI" id="CHEBI:15378"/>
        <dbReference type="ChEBI" id="CHEBI:57783"/>
        <dbReference type="ChEBI" id="CHEBI:58349"/>
        <dbReference type="ChEBI" id="CHEBI:77927"/>
        <dbReference type="ChEBI" id="CHEBI:133457"/>
    </reaction>
    <physiologicalReaction direction="right-to-left" evidence="25">
        <dbReference type="Rhea" id="RHEA:50618"/>
    </physiologicalReaction>
</comment>
<comment type="catalytic activity">
    <reaction evidence="26">
        <text>13,14-dihydro-15-oxo-PGF2alpha + NADP(+) = 15-oxoprostaglandin F2alpha + NADPH + H(+)</text>
        <dbReference type="Rhea" id="RHEA:50588"/>
        <dbReference type="ChEBI" id="CHEBI:15378"/>
        <dbReference type="ChEBI" id="CHEBI:57783"/>
        <dbReference type="ChEBI" id="CHEBI:58349"/>
        <dbReference type="ChEBI" id="CHEBI:133374"/>
        <dbReference type="ChEBI" id="CHEBI:133409"/>
    </reaction>
    <physiologicalReaction direction="right-to-left" evidence="26">
        <dbReference type="Rhea" id="RHEA:50590"/>
    </physiologicalReaction>
</comment>
<comment type="catalytic activity">
    <reaction evidence="33">
        <text>hexanal + NADP(+) = (E)-hex-2-enal + NADPH + H(+)</text>
        <dbReference type="Rhea" id="RHEA:50776"/>
        <dbReference type="ChEBI" id="CHEBI:15378"/>
        <dbReference type="ChEBI" id="CHEBI:28913"/>
        <dbReference type="ChEBI" id="CHEBI:57783"/>
        <dbReference type="ChEBI" id="CHEBI:58349"/>
        <dbReference type="ChEBI" id="CHEBI:88528"/>
    </reaction>
    <physiologicalReaction direction="right-to-left" evidence="33">
        <dbReference type="Rhea" id="RHEA:50778"/>
    </physiologicalReaction>
</comment>
<evidence type="ECO:0000256" key="33">
    <source>
        <dbReference type="ARBA" id="ARBA00049368"/>
    </source>
</evidence>
<evidence type="ECO:0000259" key="35">
    <source>
        <dbReference type="Pfam" id="PF16884"/>
    </source>
</evidence>
<comment type="catalytic activity">
    <reaction evidence="27">
        <text>4-hydroxynonanal + NADP(+) = (E)-4-hydroxynon-2-enal + NADPH + H(+)</text>
        <dbReference type="Rhea" id="RHEA:64736"/>
        <dbReference type="ChEBI" id="CHEBI:15378"/>
        <dbReference type="ChEBI" id="CHEBI:57783"/>
        <dbReference type="ChEBI" id="CHEBI:58349"/>
        <dbReference type="ChEBI" id="CHEBI:58968"/>
        <dbReference type="ChEBI" id="CHEBI:156112"/>
    </reaction>
    <physiologicalReaction direction="right-to-left" evidence="27">
        <dbReference type="Rhea" id="RHEA:64738"/>
    </physiologicalReaction>
</comment>
<comment type="catalytic activity">
    <reaction evidence="22">
        <text>leukotriene B4 + NADP(+) = 12-oxo-leukotriene B4 + NADPH + H(+)</text>
        <dbReference type="Rhea" id="RHEA:50608"/>
        <dbReference type="ChEBI" id="CHEBI:15378"/>
        <dbReference type="ChEBI" id="CHEBI:57461"/>
        <dbReference type="ChEBI" id="CHEBI:57783"/>
        <dbReference type="ChEBI" id="CHEBI:58349"/>
        <dbReference type="ChEBI" id="CHEBI:133309"/>
    </reaction>
    <physiologicalReaction direction="left-to-right" evidence="22">
        <dbReference type="Rhea" id="RHEA:50609"/>
    </physiologicalReaction>
</comment>
<dbReference type="InterPro" id="IPR041694">
    <property type="entry name" value="ADH_N_2"/>
</dbReference>
<dbReference type="FunFam" id="3.40.50.720:FF:000121">
    <property type="entry name" value="Prostaglandin reductase 2"/>
    <property type="match status" value="1"/>
</dbReference>
<comment type="catalytic activity">
    <reaction evidence="21">
        <text>pentan-2-one + NADP(+) = (E)-pent-3-en-2-one + NADPH + H(+)</text>
        <dbReference type="Rhea" id="RHEA:50788"/>
        <dbReference type="ChEBI" id="CHEBI:15378"/>
        <dbReference type="ChEBI" id="CHEBI:16472"/>
        <dbReference type="ChEBI" id="CHEBI:57783"/>
        <dbReference type="ChEBI" id="CHEBI:58349"/>
        <dbReference type="ChEBI" id="CHEBI:145276"/>
    </reaction>
    <physiologicalReaction direction="right-to-left" evidence="21">
        <dbReference type="Rhea" id="RHEA:50790"/>
    </physiologicalReaction>
</comment>
<comment type="catalytic activity">
    <reaction evidence="28">
        <text>20-hydroxy-leukotriene B4 + NADP(+) = 12-oxo-20-hydroxy-leukotriene B4 + NADPH + H(+)</text>
        <dbReference type="Rhea" id="RHEA:51208"/>
        <dbReference type="ChEBI" id="CHEBI:15378"/>
        <dbReference type="ChEBI" id="CHEBI:57460"/>
        <dbReference type="ChEBI" id="CHEBI:57783"/>
        <dbReference type="ChEBI" id="CHEBI:58349"/>
        <dbReference type="ChEBI" id="CHEBI:133346"/>
    </reaction>
    <physiologicalReaction direction="left-to-right" evidence="28">
        <dbReference type="Rhea" id="RHEA:51209"/>
    </physiologicalReaction>
</comment>
<dbReference type="GO" id="GO:0005737">
    <property type="term" value="C:cytoplasm"/>
    <property type="evidence" value="ECO:0007669"/>
    <property type="project" value="UniProtKB-SubCell"/>
</dbReference>
<feature type="domain" description="Oxidoreductase N-terminal" evidence="35">
    <location>
        <begin position="21"/>
        <end position="83"/>
    </location>
</feature>
<organism evidence="36 37">
    <name type="scientific">Ignelater luminosus</name>
    <name type="common">Cucubano</name>
    <name type="synonym">Pyrophorus luminosus</name>
    <dbReference type="NCBI Taxonomy" id="2038154"/>
    <lineage>
        <taxon>Eukaryota</taxon>
        <taxon>Metazoa</taxon>
        <taxon>Ecdysozoa</taxon>
        <taxon>Arthropoda</taxon>
        <taxon>Hexapoda</taxon>
        <taxon>Insecta</taxon>
        <taxon>Pterygota</taxon>
        <taxon>Neoptera</taxon>
        <taxon>Endopterygota</taxon>
        <taxon>Coleoptera</taxon>
        <taxon>Polyphaga</taxon>
        <taxon>Elateriformia</taxon>
        <taxon>Elateroidea</taxon>
        <taxon>Elateridae</taxon>
        <taxon>Agrypninae</taxon>
        <taxon>Pyrophorini</taxon>
        <taxon>Ignelater</taxon>
    </lineage>
</organism>
<evidence type="ECO:0000256" key="18">
    <source>
        <dbReference type="ARBA" id="ARBA00033119"/>
    </source>
</evidence>
<protein>
    <recommendedName>
        <fullName evidence="6">Prostaglandin reductase 1</fullName>
        <ecNumber evidence="4">1.3.1.48</ecNumber>
        <ecNumber evidence="5">1.3.1.74</ecNumber>
    </recommendedName>
    <alternativeName>
        <fullName evidence="18">15-oxoprostaglandin 13-reductase</fullName>
    </alternativeName>
    <alternativeName>
        <fullName evidence="16">Dithiolethione-inducible gene 1 protein</fullName>
    </alternativeName>
    <alternativeName>
        <fullName evidence="15">Leukotriene B4 12-hydroxydehydrogenase</fullName>
    </alternativeName>
    <alternativeName>
        <fullName evidence="17">NAD(P)H-dependent alkenal/one oxidoreductase</fullName>
    </alternativeName>
</protein>